<dbReference type="InterPro" id="IPR015422">
    <property type="entry name" value="PyrdxlP-dep_Trfase_small"/>
</dbReference>
<dbReference type="SUPFAM" id="SSF53383">
    <property type="entry name" value="PLP-dependent transferases"/>
    <property type="match status" value="1"/>
</dbReference>
<dbReference type="GO" id="GO:0019752">
    <property type="term" value="P:carboxylic acid metabolic process"/>
    <property type="evidence" value="ECO:0007669"/>
    <property type="project" value="InterPro"/>
</dbReference>
<dbReference type="PANTHER" id="PTHR45677:SF8">
    <property type="entry name" value="CYSTEINE SULFINIC ACID DECARBOXYLASE"/>
    <property type="match status" value="1"/>
</dbReference>
<gene>
    <name evidence="8" type="ORF">TW71_19015</name>
</gene>
<dbReference type="EMBL" id="JXXR01000020">
    <property type="protein sequence ID" value="KJY69354.1"/>
    <property type="molecule type" value="Genomic_DNA"/>
</dbReference>
<dbReference type="PANTHER" id="PTHR45677">
    <property type="entry name" value="GLUTAMATE DECARBOXYLASE-RELATED"/>
    <property type="match status" value="1"/>
</dbReference>
<evidence type="ECO:0000313" key="8">
    <source>
        <dbReference type="EMBL" id="KJY69354.1"/>
    </source>
</evidence>
<keyword evidence="5 7" id="KW-0456">Lyase</keyword>
<feature type="modified residue" description="N6-(pyridoxal phosphate)lysine" evidence="6">
    <location>
        <position position="338"/>
    </location>
</feature>
<dbReference type="Gene3D" id="3.90.1150.10">
    <property type="entry name" value="Aspartate Aminotransferase, domain 1"/>
    <property type="match status" value="1"/>
</dbReference>
<keyword evidence="4 6" id="KW-0663">Pyridoxal phosphate</keyword>
<dbReference type="InterPro" id="IPR015421">
    <property type="entry name" value="PyrdxlP-dep_Trfase_major"/>
</dbReference>
<evidence type="ECO:0000256" key="4">
    <source>
        <dbReference type="ARBA" id="ARBA00022898"/>
    </source>
</evidence>
<dbReference type="RefSeq" id="WP_045986956.1">
    <property type="nucleotide sequence ID" value="NZ_CP063051.1"/>
</dbReference>
<dbReference type="InterPro" id="IPR022517">
    <property type="entry name" value="Asp_decarboxylase_pyridox"/>
</dbReference>
<sequence length="548" mass="61443">MVSEHKTADASFESLLRIFTVPEGPDSTLTKIEEKLSQNLNQFLREHIVAEEKPLREIEKDFSNASLPEQPEFVSEHTQHLLDTLVSHSVHTSAPSFIGHMTSALPYFLMPLSKIMIALNQNLVKIETSKAFTPLERQVLGMLHRLVYNQNDEFYAKWMHSANHSLGAFCSGGTIANITALWVARNNALKATGDFKGVEKEGLFKAMKHYGYEGLAVLVSERGHYSLKKAADVLGIGQEGLVAIKTDTNNRICPQALQEKITQLKQQNIKPFAVIGVAGTTETGSIDPIADIATICQREHCHFHIDAAWGGATLMSNNYRHLLDGVELADSITIDAHKQLYIPMGAGMVLFKDPEAMKSIEHHAQYILRKGSKDLGSHTLEGSRSGMAMLVYAAMHIISRPGYELLIDQSIEKAKYFAELIKQQNDFELVSEPELCLLTYRYIPAEIRSALEKAGPQQKSEINELLNELTKFIQKRQRETGKSFVSRTRLNPEQWDRMNTIVFRVVLANPLTGRDILSTVLEEQREIAKQAPKLMARIQSAAQKIKEN</sequence>
<keyword evidence="3" id="KW-0210">Decarboxylase</keyword>
<dbReference type="InterPro" id="IPR002129">
    <property type="entry name" value="PyrdxlP-dep_de-COase"/>
</dbReference>
<dbReference type="GO" id="GO:0016831">
    <property type="term" value="F:carboxy-lyase activity"/>
    <property type="evidence" value="ECO:0007669"/>
    <property type="project" value="UniProtKB-KW"/>
</dbReference>
<evidence type="ECO:0000256" key="5">
    <source>
        <dbReference type="ARBA" id="ARBA00023239"/>
    </source>
</evidence>
<protein>
    <submittedName>
        <fullName evidence="8">Glutamate decarboxylase</fullName>
    </submittedName>
</protein>
<name>A0A837G325_9VIBR</name>
<evidence type="ECO:0000256" key="7">
    <source>
        <dbReference type="RuleBase" id="RU000382"/>
    </source>
</evidence>
<proteinExistence type="inferred from homology"/>
<comment type="similarity">
    <text evidence="2 7">Belongs to the group II decarboxylase family.</text>
</comment>
<organism evidence="8">
    <name type="scientific">Vibrio coralliilyticus</name>
    <dbReference type="NCBI Taxonomy" id="190893"/>
    <lineage>
        <taxon>Bacteria</taxon>
        <taxon>Pseudomonadati</taxon>
        <taxon>Pseudomonadota</taxon>
        <taxon>Gammaproteobacteria</taxon>
        <taxon>Vibrionales</taxon>
        <taxon>Vibrionaceae</taxon>
        <taxon>Vibrio</taxon>
    </lineage>
</organism>
<dbReference type="GO" id="GO:0005737">
    <property type="term" value="C:cytoplasm"/>
    <property type="evidence" value="ECO:0007669"/>
    <property type="project" value="TreeGrafter"/>
</dbReference>
<evidence type="ECO:0000256" key="3">
    <source>
        <dbReference type="ARBA" id="ARBA00022793"/>
    </source>
</evidence>
<evidence type="ECO:0000256" key="2">
    <source>
        <dbReference type="ARBA" id="ARBA00009533"/>
    </source>
</evidence>
<dbReference type="GO" id="GO:0030170">
    <property type="term" value="F:pyridoxal phosphate binding"/>
    <property type="evidence" value="ECO:0007669"/>
    <property type="project" value="InterPro"/>
</dbReference>
<comment type="cofactor">
    <cofactor evidence="1 6 7">
        <name>pyridoxal 5'-phosphate</name>
        <dbReference type="ChEBI" id="CHEBI:597326"/>
    </cofactor>
</comment>
<dbReference type="InterPro" id="IPR015424">
    <property type="entry name" value="PyrdxlP-dep_Trfase"/>
</dbReference>
<dbReference type="Gene3D" id="3.40.640.10">
    <property type="entry name" value="Type I PLP-dependent aspartate aminotransferase-like (Major domain)"/>
    <property type="match status" value="1"/>
</dbReference>
<dbReference type="FunFam" id="3.40.640.10:FF:000141">
    <property type="entry name" value="Glutamate decarboxylase"/>
    <property type="match status" value="1"/>
</dbReference>
<comment type="caution">
    <text evidence="8">The sequence shown here is derived from an EMBL/GenBank/DDBJ whole genome shotgun (WGS) entry which is preliminary data.</text>
</comment>
<evidence type="ECO:0000256" key="1">
    <source>
        <dbReference type="ARBA" id="ARBA00001933"/>
    </source>
</evidence>
<accession>A0A837G325</accession>
<dbReference type="Pfam" id="PF00282">
    <property type="entry name" value="Pyridoxal_deC"/>
    <property type="match status" value="1"/>
</dbReference>
<reference evidence="8" key="1">
    <citation type="journal article" date="2015" name="BMC Genomics">
        <title>Genome mining reveals unlocked bioactive potential of marine Gram-negative bacteria.</title>
        <authorList>
            <person name="Machado H."/>
            <person name="Sonnenschein E.C."/>
            <person name="Melchiorsen J."/>
            <person name="Gram L."/>
        </authorList>
    </citation>
    <scope>NUCLEOTIDE SEQUENCE</scope>
    <source>
        <strain evidence="8">S2052</strain>
    </source>
</reference>
<evidence type="ECO:0000256" key="6">
    <source>
        <dbReference type="PIRSR" id="PIRSR602129-50"/>
    </source>
</evidence>
<dbReference type="FunFam" id="3.90.1150.10:FF:000135">
    <property type="entry name" value="Glutamate decarboxylase"/>
    <property type="match status" value="1"/>
</dbReference>
<dbReference type="AlphaFoldDB" id="A0A837G325"/>
<dbReference type="NCBIfam" id="TIGR03799">
    <property type="entry name" value="NOD_PanD_pyr"/>
    <property type="match status" value="1"/>
</dbReference>